<comment type="similarity">
    <text evidence="2">Belongs to the G-protein coupled receptor Fz/Smo family.</text>
</comment>
<gene>
    <name evidence="18" type="ORF">NP493_964g00022</name>
</gene>
<dbReference type="Gene3D" id="1.10.2000.10">
    <property type="entry name" value="Frizzled cysteine-rich domain"/>
    <property type="match status" value="1"/>
</dbReference>
<name>A0AAD9NKZ3_RIDPI</name>
<evidence type="ECO:0000313" key="18">
    <source>
        <dbReference type="EMBL" id="KAK2172403.1"/>
    </source>
</evidence>
<feature type="disulfide bond" evidence="12">
    <location>
        <begin position="105"/>
        <end position="146"/>
    </location>
</feature>
<dbReference type="GO" id="GO:0004930">
    <property type="term" value="F:G protein-coupled receptor activity"/>
    <property type="evidence" value="ECO:0007669"/>
    <property type="project" value="UniProtKB-KW"/>
</dbReference>
<evidence type="ECO:0000256" key="9">
    <source>
        <dbReference type="ARBA" id="ARBA00023157"/>
    </source>
</evidence>
<feature type="transmembrane region" description="Helical" evidence="14">
    <location>
        <begin position="368"/>
        <end position="390"/>
    </location>
</feature>
<feature type="compositionally biased region" description="Polar residues" evidence="13">
    <location>
        <begin position="593"/>
        <end position="602"/>
    </location>
</feature>
<evidence type="ECO:0000256" key="14">
    <source>
        <dbReference type="SAM" id="Phobius"/>
    </source>
</evidence>
<dbReference type="PROSITE" id="PS50261">
    <property type="entry name" value="G_PROTEIN_RECEP_F2_4"/>
    <property type="match status" value="1"/>
</dbReference>
<dbReference type="PROSITE" id="PS50038">
    <property type="entry name" value="FZ"/>
    <property type="match status" value="1"/>
</dbReference>
<dbReference type="SMART" id="SM00063">
    <property type="entry name" value="FRI"/>
    <property type="match status" value="1"/>
</dbReference>
<dbReference type="GO" id="GO:0005615">
    <property type="term" value="C:extracellular space"/>
    <property type="evidence" value="ECO:0007669"/>
    <property type="project" value="TreeGrafter"/>
</dbReference>
<dbReference type="AlphaFoldDB" id="A0AAD9NKZ3"/>
<evidence type="ECO:0000256" key="5">
    <source>
        <dbReference type="ARBA" id="ARBA00022692"/>
    </source>
</evidence>
<proteinExistence type="inferred from homology"/>
<dbReference type="InterPro" id="IPR036790">
    <property type="entry name" value="Frizzled_dom_sf"/>
</dbReference>
<dbReference type="Pfam" id="PF01392">
    <property type="entry name" value="Fz"/>
    <property type="match status" value="1"/>
</dbReference>
<dbReference type="GO" id="GO:0060070">
    <property type="term" value="P:canonical Wnt signaling pathway"/>
    <property type="evidence" value="ECO:0007669"/>
    <property type="project" value="TreeGrafter"/>
</dbReference>
<keyword evidence="6 14" id="KW-1133">Transmembrane helix</keyword>
<evidence type="ECO:0000256" key="15">
    <source>
        <dbReference type="SAM" id="SignalP"/>
    </source>
</evidence>
<feature type="chain" id="PRO_5042016644" description="Frizzled-4" evidence="15">
    <location>
        <begin position="24"/>
        <end position="628"/>
    </location>
</feature>
<keyword evidence="15" id="KW-0732">Signal</keyword>
<dbReference type="InterPro" id="IPR017981">
    <property type="entry name" value="GPCR_2-like_7TM"/>
</dbReference>
<evidence type="ECO:0000259" key="16">
    <source>
        <dbReference type="PROSITE" id="PS50038"/>
    </source>
</evidence>
<feature type="signal peptide" evidence="15">
    <location>
        <begin position="1"/>
        <end position="23"/>
    </location>
</feature>
<comment type="caution">
    <text evidence="18">The sequence shown here is derived from an EMBL/GenBank/DDBJ whole genome shotgun (WGS) entry which is preliminary data.</text>
</comment>
<dbReference type="Pfam" id="PF01534">
    <property type="entry name" value="Frizzled"/>
    <property type="match status" value="1"/>
</dbReference>
<dbReference type="PROSITE" id="PS51257">
    <property type="entry name" value="PROKAR_LIPOPROTEIN"/>
    <property type="match status" value="1"/>
</dbReference>
<feature type="transmembrane region" description="Helical" evidence="14">
    <location>
        <begin position="332"/>
        <end position="356"/>
    </location>
</feature>
<evidence type="ECO:0000256" key="12">
    <source>
        <dbReference type="PROSITE-ProRule" id="PRU00090"/>
    </source>
</evidence>
<evidence type="ECO:0000256" key="3">
    <source>
        <dbReference type="ARBA" id="ARBA00022473"/>
    </source>
</evidence>
<sequence>MRHSLRAPLLLLLLLACSRLAAAFRAKDGRCERITIPMCMDMRYNLTRMPNLVGHRTQKDAAAQVHEFIPLVQLGCSRLLKFFLCSLYAPMCTEQVDETLVIPACRSMCLEVKSQCEPILHKFNFRWPAILDCSNLPERSDRGQLCMEAPSTDDAPYLDGAHAVPGGYTQNPEWIRLLEALRGRSAGALPGGVARTTPGTGRSTEVCPPRFVYVAAIDTSTGNDSCAPRCDVDVYFRREDKQFASVWMLVWAACCMASTVVMVLTFLIDTSRFRYPERPIIFIAMCYSMYSLAYLLGAVLGRPAVACTATPSGEPFLIQRGVQSTWCIVTFLLLYFFGMAGAIWWVVLAVTWFLAAAKKWSREAITSLGSYFHLAAWAVPAVKTIVVLVMRRVDGDELTGLCYVGNHDPAALVGFVLVPLFAYLLIGTIFIGAGFAAMCRIRHDLRGDGLDIRKLEKLMAKIGVFSVLYTVPATCVLGCTGYALLHERLWSEAARASRCHVTPGAVGDAAACAPLERSVPAVEVFMLRVFMSLVVGVTSGTWIWSSKTLASWRSFCARSLFRRRQPRKATALTSFPPLQPLTAHDKAAGKKTVSATNASLQRPGSAGRQPHVQYHKCANTNPICTSRV</sequence>
<dbReference type="SUPFAM" id="SSF63501">
    <property type="entry name" value="Frizzled cysteine-rich domain"/>
    <property type="match status" value="1"/>
</dbReference>
<protein>
    <recommendedName>
        <fullName evidence="20">Frizzled-4</fullName>
    </recommendedName>
</protein>
<dbReference type="PRINTS" id="PR00489">
    <property type="entry name" value="FRIZZLED"/>
</dbReference>
<dbReference type="SMART" id="SM01330">
    <property type="entry name" value="Frizzled"/>
    <property type="match status" value="1"/>
</dbReference>
<comment type="subcellular location">
    <subcellularLocation>
        <location evidence="1">Cell membrane</location>
        <topology evidence="1">Multi-pass membrane protein</topology>
    </subcellularLocation>
</comment>
<dbReference type="InterPro" id="IPR000539">
    <property type="entry name" value="Frizzled/Smoothened_7TM"/>
</dbReference>
<dbReference type="GO" id="GO:0017147">
    <property type="term" value="F:Wnt-protein binding"/>
    <property type="evidence" value="ECO:0007669"/>
    <property type="project" value="TreeGrafter"/>
</dbReference>
<feature type="transmembrane region" description="Helical" evidence="14">
    <location>
        <begin position="246"/>
        <end position="268"/>
    </location>
</feature>
<keyword evidence="8 14" id="KW-0472">Membrane</keyword>
<evidence type="ECO:0000256" key="1">
    <source>
        <dbReference type="ARBA" id="ARBA00004651"/>
    </source>
</evidence>
<dbReference type="PANTHER" id="PTHR11309">
    <property type="entry name" value="FRIZZLED"/>
    <property type="match status" value="1"/>
</dbReference>
<evidence type="ECO:0000256" key="7">
    <source>
        <dbReference type="ARBA" id="ARBA00023040"/>
    </source>
</evidence>
<keyword evidence="7" id="KW-0297">G-protein coupled receptor</keyword>
<dbReference type="PANTHER" id="PTHR11309:SF99">
    <property type="entry name" value="FRIZZLED-4"/>
    <property type="match status" value="1"/>
</dbReference>
<feature type="disulfide bond" evidence="12">
    <location>
        <begin position="109"/>
        <end position="133"/>
    </location>
</feature>
<feature type="disulfide bond" evidence="12">
    <location>
        <begin position="39"/>
        <end position="85"/>
    </location>
</feature>
<feature type="transmembrane region" description="Helical" evidence="14">
    <location>
        <begin position="410"/>
        <end position="437"/>
    </location>
</feature>
<evidence type="ECO:0000259" key="17">
    <source>
        <dbReference type="PROSITE" id="PS50261"/>
    </source>
</evidence>
<dbReference type="GO" id="GO:0035567">
    <property type="term" value="P:non-canonical Wnt signaling pathway"/>
    <property type="evidence" value="ECO:0007669"/>
    <property type="project" value="TreeGrafter"/>
</dbReference>
<comment type="caution">
    <text evidence="12">Lacks conserved residue(s) required for the propagation of feature annotation.</text>
</comment>
<evidence type="ECO:0000256" key="2">
    <source>
        <dbReference type="ARBA" id="ARBA00008077"/>
    </source>
</evidence>
<keyword evidence="11" id="KW-0807">Transducer</keyword>
<dbReference type="Gene3D" id="1.20.1070.10">
    <property type="entry name" value="Rhodopsin 7-helix transmembrane proteins"/>
    <property type="match status" value="1"/>
</dbReference>
<evidence type="ECO:0008006" key="20">
    <source>
        <dbReference type="Google" id="ProtNLM"/>
    </source>
</evidence>
<dbReference type="Proteomes" id="UP001209878">
    <property type="component" value="Unassembled WGS sequence"/>
</dbReference>
<keyword evidence="4" id="KW-1003">Cell membrane</keyword>
<dbReference type="CDD" id="cd15909">
    <property type="entry name" value="7tmF_FZD4_9_10-like"/>
    <property type="match status" value="1"/>
</dbReference>
<evidence type="ECO:0000256" key="6">
    <source>
        <dbReference type="ARBA" id="ARBA00022989"/>
    </source>
</evidence>
<evidence type="ECO:0000256" key="8">
    <source>
        <dbReference type="ARBA" id="ARBA00023136"/>
    </source>
</evidence>
<feature type="transmembrane region" description="Helical" evidence="14">
    <location>
        <begin position="525"/>
        <end position="544"/>
    </location>
</feature>
<reference evidence="18" key="1">
    <citation type="journal article" date="2023" name="Mol. Biol. Evol.">
        <title>Third-Generation Sequencing Reveals the Adaptive Role of the Epigenome in Three Deep-Sea Polychaetes.</title>
        <authorList>
            <person name="Perez M."/>
            <person name="Aroh O."/>
            <person name="Sun Y."/>
            <person name="Lan Y."/>
            <person name="Juniper S.K."/>
            <person name="Young C.R."/>
            <person name="Angers B."/>
            <person name="Qian P.Y."/>
        </authorList>
    </citation>
    <scope>NUCLEOTIDE SEQUENCE</scope>
    <source>
        <strain evidence="18">R07B-5</strain>
    </source>
</reference>
<feature type="disulfide bond" evidence="12">
    <location>
        <begin position="31"/>
        <end position="92"/>
    </location>
</feature>
<dbReference type="InterPro" id="IPR020067">
    <property type="entry name" value="Frizzled_dom"/>
</dbReference>
<accession>A0AAD9NKZ3</accession>
<keyword evidence="9 12" id="KW-1015">Disulfide bond</keyword>
<dbReference type="GO" id="GO:0005886">
    <property type="term" value="C:plasma membrane"/>
    <property type="evidence" value="ECO:0007669"/>
    <property type="project" value="UniProtKB-SubCell"/>
</dbReference>
<keyword evidence="19" id="KW-1185">Reference proteome</keyword>
<dbReference type="InterPro" id="IPR015526">
    <property type="entry name" value="Frizzled/SFRP"/>
</dbReference>
<feature type="transmembrane region" description="Helical" evidence="14">
    <location>
        <begin position="280"/>
        <end position="300"/>
    </location>
</feature>
<feature type="domain" description="FZ" evidence="16">
    <location>
        <begin position="26"/>
        <end position="149"/>
    </location>
</feature>
<evidence type="ECO:0000313" key="19">
    <source>
        <dbReference type="Proteomes" id="UP001209878"/>
    </source>
</evidence>
<dbReference type="EMBL" id="JAODUO010000964">
    <property type="protein sequence ID" value="KAK2172403.1"/>
    <property type="molecule type" value="Genomic_DNA"/>
</dbReference>
<feature type="region of interest" description="Disordered" evidence="13">
    <location>
        <begin position="581"/>
        <end position="612"/>
    </location>
</feature>
<evidence type="ECO:0000256" key="4">
    <source>
        <dbReference type="ARBA" id="ARBA00022475"/>
    </source>
</evidence>
<evidence type="ECO:0000256" key="13">
    <source>
        <dbReference type="SAM" id="MobiDB-lite"/>
    </source>
</evidence>
<keyword evidence="3" id="KW-0217">Developmental protein</keyword>
<feature type="transmembrane region" description="Helical" evidence="14">
    <location>
        <begin position="458"/>
        <end position="485"/>
    </location>
</feature>
<feature type="domain" description="G-protein coupled receptors family 2 profile 2" evidence="17">
    <location>
        <begin position="244"/>
        <end position="551"/>
    </location>
</feature>
<keyword evidence="10" id="KW-0675">Receptor</keyword>
<evidence type="ECO:0000256" key="11">
    <source>
        <dbReference type="ARBA" id="ARBA00023224"/>
    </source>
</evidence>
<dbReference type="FunFam" id="1.20.1070.10:FF:000020">
    <property type="entry name" value="Frizzled class receptor 10"/>
    <property type="match status" value="1"/>
</dbReference>
<keyword evidence="5 14" id="KW-0812">Transmembrane</keyword>
<organism evidence="18 19">
    <name type="scientific">Ridgeia piscesae</name>
    <name type="common">Tubeworm</name>
    <dbReference type="NCBI Taxonomy" id="27915"/>
    <lineage>
        <taxon>Eukaryota</taxon>
        <taxon>Metazoa</taxon>
        <taxon>Spiralia</taxon>
        <taxon>Lophotrochozoa</taxon>
        <taxon>Annelida</taxon>
        <taxon>Polychaeta</taxon>
        <taxon>Sedentaria</taxon>
        <taxon>Canalipalpata</taxon>
        <taxon>Sabellida</taxon>
        <taxon>Siboglinidae</taxon>
        <taxon>Ridgeia</taxon>
    </lineage>
</organism>
<evidence type="ECO:0000256" key="10">
    <source>
        <dbReference type="ARBA" id="ARBA00023170"/>
    </source>
</evidence>